<feature type="compositionally biased region" description="Pro residues" evidence="1">
    <location>
        <begin position="44"/>
        <end position="61"/>
    </location>
</feature>
<name>A0A2W5SLJ1_9BACT</name>
<evidence type="ECO:0008006" key="5">
    <source>
        <dbReference type="Google" id="ProtNLM"/>
    </source>
</evidence>
<dbReference type="Proteomes" id="UP000249061">
    <property type="component" value="Unassembled WGS sequence"/>
</dbReference>
<dbReference type="InterPro" id="IPR029058">
    <property type="entry name" value="AB_hydrolase_fold"/>
</dbReference>
<protein>
    <recommendedName>
        <fullName evidence="5">Triacylglycerol lipase</fullName>
    </recommendedName>
</protein>
<feature type="signal peptide" evidence="2">
    <location>
        <begin position="1"/>
        <end position="17"/>
    </location>
</feature>
<dbReference type="Pfam" id="PF02089">
    <property type="entry name" value="Palm_thioest"/>
    <property type="match status" value="1"/>
</dbReference>
<dbReference type="EMBL" id="QFQP01000072">
    <property type="protein sequence ID" value="PZR03772.1"/>
    <property type="molecule type" value="Genomic_DNA"/>
</dbReference>
<evidence type="ECO:0000256" key="2">
    <source>
        <dbReference type="SAM" id="SignalP"/>
    </source>
</evidence>
<proteinExistence type="predicted"/>
<feature type="compositionally biased region" description="Polar residues" evidence="1">
    <location>
        <begin position="33"/>
        <end position="43"/>
    </location>
</feature>
<feature type="region of interest" description="Disordered" evidence="1">
    <location>
        <begin position="25"/>
        <end position="61"/>
    </location>
</feature>
<accession>A0A2W5SLJ1</accession>
<evidence type="ECO:0000256" key="1">
    <source>
        <dbReference type="SAM" id="MobiDB-lite"/>
    </source>
</evidence>
<sequence>MLRVALLSLMVVLTACGGDRLEATPEEAAVSSDAGTTPVQETTLPPPVVAPPPPPKPKRGPPYPVVFVHGMAGFDALRIGGVSMDYFGDTVQDLSARGEEVYRVVLPPFDSSSERANVLNEKLTEILERTNAEKLNLVAHSQGGIDARFVISPAGLARGDVVATLVTVSTPHRGTRVANVATGISDGMPEYVSERVFEGLAGLLSTSVYEVERDPHLRAQLSQLTEATMADFNRTYVNDPRVRYLSWAGRSNLHTGLSVCDDGVRQNQPWKVDVLLPLFSGVVVATEWGLPPDISDGLVTVKSAKWGTFMGCIPADHLDEVGMPNVNGADLSVFDSKQFFRDVVSELRTHGH</sequence>
<dbReference type="PROSITE" id="PS51257">
    <property type="entry name" value="PROKAR_LIPOPROTEIN"/>
    <property type="match status" value="1"/>
</dbReference>
<dbReference type="AlphaFoldDB" id="A0A2W5SLJ1"/>
<dbReference type="Gene3D" id="3.40.50.1820">
    <property type="entry name" value="alpha/beta hydrolase"/>
    <property type="match status" value="1"/>
</dbReference>
<gene>
    <name evidence="3" type="ORF">DI536_35430</name>
</gene>
<dbReference type="SUPFAM" id="SSF53474">
    <property type="entry name" value="alpha/beta-Hydrolases"/>
    <property type="match status" value="1"/>
</dbReference>
<comment type="caution">
    <text evidence="3">The sequence shown here is derived from an EMBL/GenBank/DDBJ whole genome shotgun (WGS) entry which is preliminary data.</text>
</comment>
<evidence type="ECO:0000313" key="4">
    <source>
        <dbReference type="Proteomes" id="UP000249061"/>
    </source>
</evidence>
<organism evidence="3 4">
    <name type="scientific">Archangium gephyra</name>
    <dbReference type="NCBI Taxonomy" id="48"/>
    <lineage>
        <taxon>Bacteria</taxon>
        <taxon>Pseudomonadati</taxon>
        <taxon>Myxococcota</taxon>
        <taxon>Myxococcia</taxon>
        <taxon>Myxococcales</taxon>
        <taxon>Cystobacterineae</taxon>
        <taxon>Archangiaceae</taxon>
        <taxon>Archangium</taxon>
    </lineage>
</organism>
<feature type="chain" id="PRO_5016116084" description="Triacylglycerol lipase" evidence="2">
    <location>
        <begin position="18"/>
        <end position="352"/>
    </location>
</feature>
<reference evidence="3 4" key="1">
    <citation type="submission" date="2017-08" db="EMBL/GenBank/DDBJ databases">
        <title>Infants hospitalized years apart are colonized by the same room-sourced microbial strains.</title>
        <authorList>
            <person name="Brooks B."/>
            <person name="Olm M.R."/>
            <person name="Firek B.A."/>
            <person name="Baker R."/>
            <person name="Thomas B.C."/>
            <person name="Morowitz M.J."/>
            <person name="Banfield J.F."/>
        </authorList>
    </citation>
    <scope>NUCLEOTIDE SEQUENCE [LARGE SCALE GENOMIC DNA]</scope>
    <source>
        <strain evidence="3">S2_003_000_R2_14</strain>
    </source>
</reference>
<keyword evidence="2" id="KW-0732">Signal</keyword>
<evidence type="ECO:0000313" key="3">
    <source>
        <dbReference type="EMBL" id="PZR03772.1"/>
    </source>
</evidence>